<dbReference type="GO" id="GO:0016020">
    <property type="term" value="C:membrane"/>
    <property type="evidence" value="ECO:0007669"/>
    <property type="project" value="UniProtKB-SubCell"/>
</dbReference>
<dbReference type="PANTHER" id="PTHR42826">
    <property type="entry name" value="DICARBOXYLATE TRANSPORTER 2.1, CHLOROPLASTIC"/>
    <property type="match status" value="1"/>
</dbReference>
<feature type="non-terminal residue" evidence="7">
    <location>
        <position position="1"/>
    </location>
</feature>
<dbReference type="Pfam" id="PF00939">
    <property type="entry name" value="Na_sulph_symp"/>
    <property type="match status" value="1"/>
</dbReference>
<evidence type="ECO:0000313" key="7">
    <source>
        <dbReference type="EMBL" id="MWR40112.1"/>
    </source>
</evidence>
<dbReference type="GO" id="GO:0022857">
    <property type="term" value="F:transmembrane transporter activity"/>
    <property type="evidence" value="ECO:0007669"/>
    <property type="project" value="InterPro"/>
</dbReference>
<feature type="transmembrane region" description="Helical" evidence="6">
    <location>
        <begin position="70"/>
        <end position="93"/>
    </location>
</feature>
<dbReference type="EMBL" id="WTQT01000535">
    <property type="protein sequence ID" value="MWR40112.1"/>
    <property type="molecule type" value="Genomic_DNA"/>
</dbReference>
<name>A0A8T5ZF06_ECOLX</name>
<evidence type="ECO:0000256" key="3">
    <source>
        <dbReference type="ARBA" id="ARBA00022692"/>
    </source>
</evidence>
<organism evidence="7 8">
    <name type="scientific">Escherichia coli</name>
    <dbReference type="NCBI Taxonomy" id="562"/>
    <lineage>
        <taxon>Bacteria</taxon>
        <taxon>Pseudomonadati</taxon>
        <taxon>Pseudomonadota</taxon>
        <taxon>Gammaproteobacteria</taxon>
        <taxon>Enterobacterales</taxon>
        <taxon>Enterobacteriaceae</taxon>
        <taxon>Escherichia</taxon>
    </lineage>
</organism>
<reference evidence="7 8" key="1">
    <citation type="submission" date="2019-12" db="EMBL/GenBank/DDBJ databases">
        <title>Enteriobacteria Tanzani isolates_8377-8380.</title>
        <authorList>
            <person name="Subbiah M."/>
            <person name="Call D."/>
        </authorList>
    </citation>
    <scope>NUCLEOTIDE SEQUENCE [LARGE SCALE GENOMIC DNA]</scope>
    <source>
        <strain evidence="7 8">8379wE2</strain>
    </source>
</reference>
<dbReference type="RefSeq" id="WP_194153091.1">
    <property type="nucleotide sequence ID" value="NZ_JAAAHL010000025.1"/>
</dbReference>
<evidence type="ECO:0000256" key="4">
    <source>
        <dbReference type="ARBA" id="ARBA00022989"/>
    </source>
</evidence>
<dbReference type="InterPro" id="IPR001898">
    <property type="entry name" value="SLC13A/DASS"/>
</dbReference>
<accession>A0A8T5ZF06</accession>
<protein>
    <submittedName>
        <fullName evidence="7">Anion permease</fullName>
    </submittedName>
</protein>
<evidence type="ECO:0000313" key="8">
    <source>
        <dbReference type="Proteomes" id="UP000460875"/>
    </source>
</evidence>
<evidence type="ECO:0000256" key="2">
    <source>
        <dbReference type="ARBA" id="ARBA00007349"/>
    </source>
</evidence>
<evidence type="ECO:0000256" key="6">
    <source>
        <dbReference type="SAM" id="Phobius"/>
    </source>
</evidence>
<dbReference type="AlphaFoldDB" id="A0A8T5ZF06"/>
<comment type="similarity">
    <text evidence="2">Belongs to the SLC13A/DASS transporter (TC 2.A.47) family. DIT1 subfamily.</text>
</comment>
<sequence length="102" mass="11118">IVRYFFASGSAYIVAMLPVFAMLANVSGAPLMLTALALLFSNSYGGMVTHYGGAAGPVIFGVGYNDIKSWWLVGAVLTILTFLVHITLGVWWWNMLIGWNML</sequence>
<gene>
    <name evidence="7" type="ORF">GP975_19035</name>
</gene>
<evidence type="ECO:0000256" key="1">
    <source>
        <dbReference type="ARBA" id="ARBA00004141"/>
    </source>
</evidence>
<keyword evidence="5 6" id="KW-0472">Membrane</keyword>
<comment type="caution">
    <text evidence="7">The sequence shown here is derived from an EMBL/GenBank/DDBJ whole genome shotgun (WGS) entry which is preliminary data.</text>
</comment>
<comment type="subcellular location">
    <subcellularLocation>
        <location evidence="1">Membrane</location>
        <topology evidence="1">Multi-pass membrane protein</topology>
    </subcellularLocation>
</comment>
<dbReference type="Proteomes" id="UP000460875">
    <property type="component" value="Unassembled WGS sequence"/>
</dbReference>
<evidence type="ECO:0000256" key="5">
    <source>
        <dbReference type="ARBA" id="ARBA00023136"/>
    </source>
</evidence>
<keyword evidence="4 6" id="KW-1133">Transmembrane helix</keyword>
<keyword evidence="3 6" id="KW-0812">Transmembrane</keyword>
<dbReference type="InterPro" id="IPR030676">
    <property type="entry name" value="CitT-rel"/>
</dbReference>
<feature type="transmembrane region" description="Helical" evidence="6">
    <location>
        <begin position="12"/>
        <end position="40"/>
    </location>
</feature>
<proteinExistence type="inferred from homology"/>